<feature type="transmembrane region" description="Helical" evidence="2">
    <location>
        <begin position="104"/>
        <end position="121"/>
    </location>
</feature>
<keyword evidence="2" id="KW-0472">Membrane</keyword>
<feature type="transmembrane region" description="Helical" evidence="2">
    <location>
        <begin position="172"/>
        <end position="193"/>
    </location>
</feature>
<evidence type="ECO:0000313" key="3">
    <source>
        <dbReference type="EMBL" id="WIM89098.1"/>
    </source>
</evidence>
<feature type="transmembrane region" description="Helical" evidence="2">
    <location>
        <begin position="418"/>
        <end position="438"/>
    </location>
</feature>
<feature type="compositionally biased region" description="Pro residues" evidence="1">
    <location>
        <begin position="474"/>
        <end position="484"/>
    </location>
</feature>
<accession>A0ABY8VZR5</accession>
<reference evidence="3 4" key="1">
    <citation type="journal article" date="2023" name="Microbiol. Resour. Announc.">
        <title>Complete Genome Sequence of Mycobacterium wuenschmanii, a novel Nontuberculous Mycobacterium Isolated from a captive population of Amazon Milk Frogs.</title>
        <authorList>
            <person name="Hicks J."/>
            <person name="Zeineldin M."/>
            <person name="Ward H."/>
            <person name="Wuenschmann A."/>
            <person name="Camp P."/>
            <person name="Farrell D."/>
            <person name="Lehman K."/>
            <person name="Thacker T."/>
            <person name="Cuthbert E."/>
        </authorList>
    </citation>
    <scope>NUCLEOTIDE SEQUENCE [LARGE SCALE GENOMIC DNA]</scope>
    <source>
        <strain evidence="3 4">Wuenschmanii</strain>
    </source>
</reference>
<proteinExistence type="predicted"/>
<feature type="transmembrane region" description="Helical" evidence="2">
    <location>
        <begin position="80"/>
        <end position="98"/>
    </location>
</feature>
<name>A0ABY8VZR5_9MYCO</name>
<feature type="transmembrane region" description="Helical" evidence="2">
    <location>
        <begin position="205"/>
        <end position="225"/>
    </location>
</feature>
<keyword evidence="4" id="KW-1185">Reference proteome</keyword>
<feature type="transmembrane region" description="Helical" evidence="2">
    <location>
        <begin position="286"/>
        <end position="305"/>
    </location>
</feature>
<evidence type="ECO:0000256" key="2">
    <source>
        <dbReference type="SAM" id="Phobius"/>
    </source>
</evidence>
<feature type="transmembrane region" description="Helical" evidence="2">
    <location>
        <begin position="130"/>
        <end position="152"/>
    </location>
</feature>
<sequence length="651" mass="67529">MTTSNAVAQQNSAIVQCRVCQSDVPSGAFCGNCGAHLYQLPGSGPDRLRSDAYVAEPNEQLLRLSLITTLFPHLLPRSRTAFRVALGLLVVALVVLALLRWQAALIAISVFGVPVLFIGYLRQAGVRSDLGLPTVASTSLAGLVLGAGWAYLTGPVLANTYLNVLGPGRGGLLVQGISIPVLGALLMVVPVVVARVVQPASQESLDGYALGARAALFFTAAAVAVRATPQLSNGLVAQHKPTAVLLMQAGVQGLAMPVTAAAAGGLTGVALWFTRRGAPQRGPRHRVVVAALAAVVVIYAALGAVDAANLTPQVQLGLHLIVTAIALLGLRICVHLGLLHELPDPARGDAALCFHCRHAVPDMPFCPNCGAAARASSRLARGARRAVAEDPSGSGLFPGYGVPPGSYSAPLPRRASPAALVGTMAAVLAVAVAVVSAISVKATPAAVHYACPPDCGRPPIGPPVGAEPGQAPVAEPPAATPPAEKPVAVKTYPRFTSKDGAFSVAYLPAANVTKSDDGITLTFDRMDGEIRLFGTPANNRTPRQIVEQYIQKNYRTAQTAYQIPNAMVGYEPGYGEVDDFSLENPNAASRRGRLLVMTAVKNGLALVAVAEGPMIRFTPRTSGHPSAVNMMIAQLMGNSVNSFTWNKPAGQ</sequence>
<dbReference type="Proteomes" id="UP001236585">
    <property type="component" value="Chromosome"/>
</dbReference>
<gene>
    <name evidence="3" type="ORF">PT015_06435</name>
</gene>
<feature type="region of interest" description="Disordered" evidence="1">
    <location>
        <begin position="460"/>
        <end position="485"/>
    </location>
</feature>
<protein>
    <submittedName>
        <fullName evidence="3">Zinc ribbon domain-containing protein</fullName>
    </submittedName>
</protein>
<dbReference type="RefSeq" id="WP_285189683.1">
    <property type="nucleotide sequence ID" value="NZ_CP126981.1"/>
</dbReference>
<keyword evidence="2" id="KW-0812">Transmembrane</keyword>
<evidence type="ECO:0000313" key="4">
    <source>
        <dbReference type="Proteomes" id="UP001236585"/>
    </source>
</evidence>
<feature type="transmembrane region" description="Helical" evidence="2">
    <location>
        <begin position="317"/>
        <end position="339"/>
    </location>
</feature>
<organism evidence="3 4">
    <name type="scientific">Candidatus Mycobacterium wuenschmannii</name>
    <dbReference type="NCBI Taxonomy" id="3027808"/>
    <lineage>
        <taxon>Bacteria</taxon>
        <taxon>Bacillati</taxon>
        <taxon>Actinomycetota</taxon>
        <taxon>Actinomycetes</taxon>
        <taxon>Mycobacteriales</taxon>
        <taxon>Mycobacteriaceae</taxon>
        <taxon>Mycobacterium</taxon>
    </lineage>
</organism>
<keyword evidence="2" id="KW-1133">Transmembrane helix</keyword>
<evidence type="ECO:0000256" key="1">
    <source>
        <dbReference type="SAM" id="MobiDB-lite"/>
    </source>
</evidence>
<feature type="transmembrane region" description="Helical" evidence="2">
    <location>
        <begin position="254"/>
        <end position="274"/>
    </location>
</feature>
<dbReference type="EMBL" id="CP126981">
    <property type="protein sequence ID" value="WIM89098.1"/>
    <property type="molecule type" value="Genomic_DNA"/>
</dbReference>